<keyword evidence="1" id="KW-0479">Metal-binding</keyword>
<evidence type="ECO:0000256" key="3">
    <source>
        <dbReference type="ARBA" id="ARBA00023157"/>
    </source>
</evidence>
<keyword evidence="5" id="KW-0732">Signal</keyword>
<keyword evidence="2" id="KW-0186">Copper</keyword>
<dbReference type="InterPro" id="IPR041844">
    <property type="entry name" value="Plantacyanin"/>
</dbReference>
<sequence>MAMGQGRGSAGAVVLLGLVMLCFVVQSEAAVYVVGGNAGWTFNTVGWTRGKRFRPGDQLIFRYNPSVHNLVQVSGPAYGACQAPRGSKFYTSGNDRITLGRGTSYFICSFVGHCQSAMKIAVTAA</sequence>
<dbReference type="GO" id="GO:0009055">
    <property type="term" value="F:electron transfer activity"/>
    <property type="evidence" value="ECO:0007669"/>
    <property type="project" value="InterPro"/>
</dbReference>
<dbReference type="EMBL" id="GDJX01005300">
    <property type="protein sequence ID" value="JAT62636.1"/>
    <property type="molecule type" value="Transcribed_RNA"/>
</dbReference>
<evidence type="ECO:0000313" key="7">
    <source>
        <dbReference type="EMBL" id="JAT62636.1"/>
    </source>
</evidence>
<organism evidence="7">
    <name type="scientific">Anthurium amnicola</name>
    <dbReference type="NCBI Taxonomy" id="1678845"/>
    <lineage>
        <taxon>Eukaryota</taxon>
        <taxon>Viridiplantae</taxon>
        <taxon>Streptophyta</taxon>
        <taxon>Embryophyta</taxon>
        <taxon>Tracheophyta</taxon>
        <taxon>Spermatophyta</taxon>
        <taxon>Magnoliopsida</taxon>
        <taxon>Liliopsida</taxon>
        <taxon>Araceae</taxon>
        <taxon>Pothoideae</taxon>
        <taxon>Potheae</taxon>
        <taxon>Anthurium</taxon>
    </lineage>
</organism>
<dbReference type="AlphaFoldDB" id="A0A1D1Z6Y7"/>
<dbReference type="InterPro" id="IPR008972">
    <property type="entry name" value="Cupredoxin"/>
</dbReference>
<dbReference type="PANTHER" id="PTHR33021">
    <property type="entry name" value="BLUE COPPER PROTEIN"/>
    <property type="match status" value="1"/>
</dbReference>
<dbReference type="CDD" id="cd11013">
    <property type="entry name" value="Plantacyanin"/>
    <property type="match status" value="1"/>
</dbReference>
<dbReference type="PROSITE" id="PS51485">
    <property type="entry name" value="PHYTOCYANIN"/>
    <property type="match status" value="1"/>
</dbReference>
<dbReference type="FunFam" id="2.60.40.420:FF:000013">
    <property type="entry name" value="basic blue protein-like"/>
    <property type="match status" value="1"/>
</dbReference>
<dbReference type="Pfam" id="PF02298">
    <property type="entry name" value="Cu_bind_like"/>
    <property type="match status" value="1"/>
</dbReference>
<dbReference type="PANTHER" id="PTHR33021:SF513">
    <property type="entry name" value="PUTATIVE, EXPRESSED-RELATED"/>
    <property type="match status" value="1"/>
</dbReference>
<accession>A0A1D1Z6Y7</accession>
<dbReference type="Gene3D" id="2.60.40.420">
    <property type="entry name" value="Cupredoxins - blue copper proteins"/>
    <property type="match status" value="1"/>
</dbReference>
<feature type="signal peptide" evidence="5">
    <location>
        <begin position="1"/>
        <end position="29"/>
    </location>
</feature>
<name>A0A1D1Z6Y7_9ARAE</name>
<feature type="chain" id="PRO_5008900788" description="Plantacyanin" evidence="5">
    <location>
        <begin position="30"/>
        <end position="125"/>
    </location>
</feature>
<keyword evidence="3" id="KW-1015">Disulfide bond</keyword>
<dbReference type="InterPro" id="IPR003245">
    <property type="entry name" value="Phytocyanin_dom"/>
</dbReference>
<evidence type="ECO:0000259" key="6">
    <source>
        <dbReference type="PROSITE" id="PS51485"/>
    </source>
</evidence>
<gene>
    <name evidence="7" type="primary">At2g02850_2</name>
    <name evidence="7" type="ORF">g.14861</name>
</gene>
<feature type="domain" description="Phytocyanin" evidence="6">
    <location>
        <begin position="30"/>
        <end position="125"/>
    </location>
</feature>
<protein>
    <recommendedName>
        <fullName evidence="4">Plantacyanin</fullName>
    </recommendedName>
</protein>
<reference evidence="7" key="1">
    <citation type="submission" date="2015-07" db="EMBL/GenBank/DDBJ databases">
        <title>Transcriptome Assembly of Anthurium amnicola.</title>
        <authorList>
            <person name="Suzuki J."/>
        </authorList>
    </citation>
    <scope>NUCLEOTIDE SEQUENCE</scope>
</reference>
<evidence type="ECO:0000256" key="5">
    <source>
        <dbReference type="SAM" id="SignalP"/>
    </source>
</evidence>
<dbReference type="InterPro" id="IPR039391">
    <property type="entry name" value="Phytocyanin-like"/>
</dbReference>
<evidence type="ECO:0000256" key="2">
    <source>
        <dbReference type="ARBA" id="ARBA00023008"/>
    </source>
</evidence>
<dbReference type="GO" id="GO:0005886">
    <property type="term" value="C:plasma membrane"/>
    <property type="evidence" value="ECO:0007669"/>
    <property type="project" value="TreeGrafter"/>
</dbReference>
<dbReference type="GO" id="GO:0046872">
    <property type="term" value="F:metal ion binding"/>
    <property type="evidence" value="ECO:0007669"/>
    <property type="project" value="UniProtKB-KW"/>
</dbReference>
<dbReference type="SUPFAM" id="SSF49503">
    <property type="entry name" value="Cupredoxins"/>
    <property type="match status" value="1"/>
</dbReference>
<evidence type="ECO:0000256" key="4">
    <source>
        <dbReference type="ARBA" id="ARBA00082491"/>
    </source>
</evidence>
<evidence type="ECO:0000256" key="1">
    <source>
        <dbReference type="ARBA" id="ARBA00022723"/>
    </source>
</evidence>
<proteinExistence type="predicted"/>